<dbReference type="Proteomes" id="UP001205185">
    <property type="component" value="Unassembled WGS sequence"/>
</dbReference>
<keyword evidence="2" id="KW-0472">Membrane</keyword>
<feature type="region of interest" description="Disordered" evidence="1">
    <location>
        <begin position="84"/>
        <end position="133"/>
    </location>
</feature>
<protein>
    <submittedName>
        <fullName evidence="3">Uncharacterized protein</fullName>
    </submittedName>
</protein>
<keyword evidence="2" id="KW-0812">Transmembrane</keyword>
<accession>A0ABT1IKH5</accession>
<evidence type="ECO:0000256" key="1">
    <source>
        <dbReference type="SAM" id="MobiDB-lite"/>
    </source>
</evidence>
<evidence type="ECO:0000313" key="4">
    <source>
        <dbReference type="Proteomes" id="UP001205185"/>
    </source>
</evidence>
<evidence type="ECO:0000313" key="3">
    <source>
        <dbReference type="EMBL" id="MCP2273148.1"/>
    </source>
</evidence>
<feature type="transmembrane region" description="Helical" evidence="2">
    <location>
        <begin position="41"/>
        <end position="63"/>
    </location>
</feature>
<name>A0ABT1IKH5_9PSEU</name>
<organism evidence="3 4">
    <name type="scientific">Actinokineospora diospyrosa</name>
    <dbReference type="NCBI Taxonomy" id="103728"/>
    <lineage>
        <taxon>Bacteria</taxon>
        <taxon>Bacillati</taxon>
        <taxon>Actinomycetota</taxon>
        <taxon>Actinomycetes</taxon>
        <taxon>Pseudonocardiales</taxon>
        <taxon>Pseudonocardiaceae</taxon>
        <taxon>Actinokineospora</taxon>
    </lineage>
</organism>
<reference evidence="3 4" key="1">
    <citation type="submission" date="2022-06" db="EMBL/GenBank/DDBJ databases">
        <title>Genomic Encyclopedia of Archaeal and Bacterial Type Strains, Phase II (KMG-II): from individual species to whole genera.</title>
        <authorList>
            <person name="Goeker M."/>
        </authorList>
    </citation>
    <scope>NUCLEOTIDE SEQUENCE [LARGE SCALE GENOMIC DNA]</scope>
    <source>
        <strain evidence="3 4">DSM 44255</strain>
    </source>
</reference>
<comment type="caution">
    <text evidence="3">The sequence shown here is derived from an EMBL/GenBank/DDBJ whole genome shotgun (WGS) entry which is preliminary data.</text>
</comment>
<dbReference type="EMBL" id="JAMTCO010000015">
    <property type="protein sequence ID" value="MCP2273148.1"/>
    <property type="molecule type" value="Genomic_DNA"/>
</dbReference>
<keyword evidence="4" id="KW-1185">Reference proteome</keyword>
<keyword evidence="2" id="KW-1133">Transmembrane helix</keyword>
<proteinExistence type="predicted"/>
<dbReference type="RefSeq" id="WP_253890235.1">
    <property type="nucleotide sequence ID" value="NZ_BAAAVB010000019.1"/>
</dbReference>
<evidence type="ECO:0000256" key="2">
    <source>
        <dbReference type="SAM" id="Phobius"/>
    </source>
</evidence>
<sequence length="250" mass="24680">MDERKISELFNAAVGDVPPPSFERGDVLTQSARLTRKRNSLIAGSALGFAVLVGGIATGVALWSGPTGESGNDSAALAPASVAAGNTNRVPGEVSGDGPKLLESSSPLSPPKQGGATDGEASTRAGGTPGGCGAADRELAAALAGELPSAVSRGEITYSPLSCPQGARSAAFEVTDGPRRGLVSIMVTPGGVAQMLAPPWADRPGSEGVVVKAASGATLVLSIEAVPGSAAPPIVGDDLRGVGDKLASKY</sequence>
<gene>
    <name evidence="3" type="ORF">LV75_005674</name>
</gene>